<evidence type="ECO:0000313" key="4">
    <source>
        <dbReference type="Proteomes" id="UP000663832"/>
    </source>
</evidence>
<feature type="region of interest" description="Disordered" evidence="1">
    <location>
        <begin position="264"/>
        <end position="284"/>
    </location>
</feature>
<evidence type="ECO:0000313" key="2">
    <source>
        <dbReference type="EMBL" id="CAF1037975.1"/>
    </source>
</evidence>
<accession>A0A814JJP7</accession>
<dbReference type="AlphaFoldDB" id="A0A814JJP7"/>
<dbReference type="OrthoDB" id="10595356at2759"/>
<evidence type="ECO:0000256" key="1">
    <source>
        <dbReference type="SAM" id="MobiDB-lite"/>
    </source>
</evidence>
<protein>
    <submittedName>
        <fullName evidence="2">Uncharacterized protein</fullName>
    </submittedName>
</protein>
<dbReference type="EMBL" id="CAJNOI010000089">
    <property type="protein sequence ID" value="CAF1037975.1"/>
    <property type="molecule type" value="Genomic_DNA"/>
</dbReference>
<sequence>MRQRLEQKQHEQEQNEKNQETLVESRRSKVSKSSIRLGEGSESRPPEKVILLTKGTKIPWSNISSKHGGYKANSLREAAQKLQIEGLGQLSKERINGAHKATTYFTKTQVNPNSDPKIVTDFINKLAKYNVSFQNYLLSFETEAAVTNTEIESNSDTDVDDNTMDLSPSVEDNTLSPPPPAIPPRFPVVTAASGNINMGFLTPQPPRNSKTAQFFNTQASNINATSSISSPQRHAPLVVSQYRKKNRIEPIALPNSLFASPLKHTPLQSQEYPIQSQEYPYRSQ</sequence>
<dbReference type="Proteomes" id="UP000663877">
    <property type="component" value="Unassembled WGS sequence"/>
</dbReference>
<feature type="region of interest" description="Disordered" evidence="1">
    <location>
        <begin position="1"/>
        <end position="46"/>
    </location>
</feature>
<keyword evidence="4" id="KW-1185">Reference proteome</keyword>
<reference evidence="2" key="1">
    <citation type="submission" date="2021-02" db="EMBL/GenBank/DDBJ databases">
        <authorList>
            <person name="Nowell W R."/>
        </authorList>
    </citation>
    <scope>NUCLEOTIDE SEQUENCE</scope>
</reference>
<name>A0A814JJP7_9BILA</name>
<feature type="compositionally biased region" description="Polar residues" evidence="1">
    <location>
        <begin position="266"/>
        <end position="284"/>
    </location>
</feature>
<dbReference type="EMBL" id="CAJNOM010000234">
    <property type="protein sequence ID" value="CAF1265181.1"/>
    <property type="molecule type" value="Genomic_DNA"/>
</dbReference>
<comment type="caution">
    <text evidence="2">The sequence shown here is derived from an EMBL/GenBank/DDBJ whole genome shotgun (WGS) entry which is preliminary data.</text>
</comment>
<evidence type="ECO:0000313" key="3">
    <source>
        <dbReference type="EMBL" id="CAF1265181.1"/>
    </source>
</evidence>
<proteinExistence type="predicted"/>
<evidence type="ECO:0000313" key="5">
    <source>
        <dbReference type="Proteomes" id="UP000663877"/>
    </source>
</evidence>
<organism evidence="2 5">
    <name type="scientific">Adineta steineri</name>
    <dbReference type="NCBI Taxonomy" id="433720"/>
    <lineage>
        <taxon>Eukaryota</taxon>
        <taxon>Metazoa</taxon>
        <taxon>Spiralia</taxon>
        <taxon>Gnathifera</taxon>
        <taxon>Rotifera</taxon>
        <taxon>Eurotatoria</taxon>
        <taxon>Bdelloidea</taxon>
        <taxon>Adinetida</taxon>
        <taxon>Adinetidae</taxon>
        <taxon>Adineta</taxon>
    </lineage>
</organism>
<gene>
    <name evidence="2" type="ORF">BJG266_LOCUS17903</name>
    <name evidence="3" type="ORF">QVE165_LOCUS29276</name>
</gene>
<feature type="compositionally biased region" description="Basic and acidic residues" evidence="1">
    <location>
        <begin position="1"/>
        <end position="27"/>
    </location>
</feature>
<dbReference type="Proteomes" id="UP000663832">
    <property type="component" value="Unassembled WGS sequence"/>
</dbReference>